<evidence type="ECO:0000313" key="2">
    <source>
        <dbReference type="Proteomes" id="UP001148629"/>
    </source>
</evidence>
<proteinExistence type="predicted"/>
<organism evidence="1 2">
    <name type="scientific">Fusarium decemcellulare</name>
    <dbReference type="NCBI Taxonomy" id="57161"/>
    <lineage>
        <taxon>Eukaryota</taxon>
        <taxon>Fungi</taxon>
        <taxon>Dikarya</taxon>
        <taxon>Ascomycota</taxon>
        <taxon>Pezizomycotina</taxon>
        <taxon>Sordariomycetes</taxon>
        <taxon>Hypocreomycetidae</taxon>
        <taxon>Hypocreales</taxon>
        <taxon>Nectriaceae</taxon>
        <taxon>Fusarium</taxon>
        <taxon>Fusarium decemcellulare species complex</taxon>
    </lineage>
</organism>
<protein>
    <submittedName>
        <fullName evidence="1">Uncharacterized protein</fullName>
    </submittedName>
</protein>
<keyword evidence="2" id="KW-1185">Reference proteome</keyword>
<gene>
    <name evidence="1" type="ORF">NM208_g9627</name>
</gene>
<evidence type="ECO:0000313" key="1">
    <source>
        <dbReference type="EMBL" id="KAJ3529739.1"/>
    </source>
</evidence>
<accession>A0ACC1S0V3</accession>
<dbReference type="EMBL" id="JANRMS010001254">
    <property type="protein sequence ID" value="KAJ3529739.1"/>
    <property type="molecule type" value="Genomic_DNA"/>
</dbReference>
<reference evidence="1" key="1">
    <citation type="submission" date="2022-08" db="EMBL/GenBank/DDBJ databases">
        <title>Genome Sequence of Fusarium decemcellulare.</title>
        <authorList>
            <person name="Buettner E."/>
        </authorList>
    </citation>
    <scope>NUCLEOTIDE SEQUENCE</scope>
    <source>
        <strain evidence="1">Babe19</strain>
    </source>
</reference>
<comment type="caution">
    <text evidence="1">The sequence shown here is derived from an EMBL/GenBank/DDBJ whole genome shotgun (WGS) entry which is preliminary data.</text>
</comment>
<dbReference type="Proteomes" id="UP001148629">
    <property type="component" value="Unassembled WGS sequence"/>
</dbReference>
<sequence length="208" mass="21734">MQFFKTLFVLSAAVAGHVSAMPSAKSAVANAGEASHLAARAPAYGNKGQDFDISDFLPNFSGSSASKTTADNTQTSKDDSSSLWSGSMSDITQNIINQIDSGSLNFNQMAQEGLGFVNETLAGMDLNGMASKVGEQTSKLASRAVDTETLPGGSILSMLDSTAKSMLSNVDLNSLVQNVMSMTSGALSYVNFNWLIKTALSMAQSMMG</sequence>
<name>A0ACC1S0V3_9HYPO</name>